<dbReference type="Pfam" id="PF01613">
    <property type="entry name" value="Flavin_Reduct"/>
    <property type="match status" value="1"/>
</dbReference>
<evidence type="ECO:0000313" key="5">
    <source>
        <dbReference type="EMBL" id="MSS01399.1"/>
    </source>
</evidence>
<dbReference type="PANTHER" id="PTHR43567">
    <property type="entry name" value="FLAVOREDOXIN-RELATED-RELATED"/>
    <property type="match status" value="1"/>
</dbReference>
<dbReference type="GO" id="GO:0016646">
    <property type="term" value="F:oxidoreductase activity, acting on the CH-NH group of donors, NAD or NADP as acceptor"/>
    <property type="evidence" value="ECO:0007669"/>
    <property type="project" value="UniProtKB-ARBA"/>
</dbReference>
<evidence type="ECO:0000259" key="4">
    <source>
        <dbReference type="SMART" id="SM00903"/>
    </source>
</evidence>
<evidence type="ECO:0000313" key="6">
    <source>
        <dbReference type="Proteomes" id="UP000470082"/>
    </source>
</evidence>
<protein>
    <submittedName>
        <fullName evidence="5">Flavin reductase family protein</fullName>
    </submittedName>
</protein>
<dbReference type="EMBL" id="VUMM01000006">
    <property type="protein sequence ID" value="MSS01399.1"/>
    <property type="molecule type" value="Genomic_DNA"/>
</dbReference>
<dbReference type="Proteomes" id="UP000470082">
    <property type="component" value="Unassembled WGS sequence"/>
</dbReference>
<sequence length="184" mass="20447">MKNFKAQSWIFPMPVLMIGTYDENGNPNVMNAAWGMISDVHEITISLSNHKTTQNLLYTNAFTVGFATESMIQACDYAGIVSASQVPDKFDKAGFHQKKSEFVNAPVIEELKVALECKVKSYKDEILIGEIVNVCADEEVLTDGQIDLNKLKPVSFDPIHHMYYSLGKPVAQAFQVGKGIKNEL</sequence>
<dbReference type="PANTHER" id="PTHR43567:SF1">
    <property type="entry name" value="FLAVOREDOXIN"/>
    <property type="match status" value="1"/>
</dbReference>
<comment type="similarity">
    <text evidence="3">Belongs to the flavoredoxin family.</text>
</comment>
<reference evidence="5 6" key="1">
    <citation type="submission" date="2019-08" db="EMBL/GenBank/DDBJ databases">
        <title>In-depth cultivation of the pig gut microbiome towards novel bacterial diversity and tailored functional studies.</title>
        <authorList>
            <person name="Wylensek D."/>
            <person name="Hitch T.C.A."/>
            <person name="Clavel T."/>
        </authorList>
    </citation>
    <scope>NUCLEOTIDE SEQUENCE [LARGE SCALE GENOMIC DNA]</scope>
    <source>
        <strain evidence="5 6">LKV-178-WT-2G</strain>
    </source>
</reference>
<keyword evidence="6" id="KW-1185">Reference proteome</keyword>
<dbReference type="InterPro" id="IPR002563">
    <property type="entry name" value="Flavin_Rdtase-like_dom"/>
</dbReference>
<evidence type="ECO:0000256" key="1">
    <source>
        <dbReference type="ARBA" id="ARBA00001917"/>
    </source>
</evidence>
<dbReference type="GO" id="GO:0010181">
    <property type="term" value="F:FMN binding"/>
    <property type="evidence" value="ECO:0007669"/>
    <property type="project" value="InterPro"/>
</dbReference>
<comment type="cofactor">
    <cofactor evidence="1">
        <name>FMN</name>
        <dbReference type="ChEBI" id="CHEBI:58210"/>
    </cofactor>
</comment>
<dbReference type="SUPFAM" id="SSF50475">
    <property type="entry name" value="FMN-binding split barrel"/>
    <property type="match status" value="1"/>
</dbReference>
<dbReference type="InterPro" id="IPR012349">
    <property type="entry name" value="Split_barrel_FMN-bd"/>
</dbReference>
<evidence type="ECO:0000256" key="3">
    <source>
        <dbReference type="ARBA" id="ARBA00038054"/>
    </source>
</evidence>
<feature type="domain" description="Flavin reductase like" evidence="4">
    <location>
        <begin position="8"/>
        <end position="148"/>
    </location>
</feature>
<keyword evidence="2" id="KW-0285">Flavoprotein</keyword>
<proteinExistence type="inferred from homology"/>
<name>A0A7X2T3B3_9FIRM</name>
<dbReference type="Gene3D" id="2.30.110.10">
    <property type="entry name" value="Electron Transport, Fmn-binding Protein, Chain A"/>
    <property type="match status" value="1"/>
</dbReference>
<dbReference type="SMART" id="SM00903">
    <property type="entry name" value="Flavin_Reduct"/>
    <property type="match status" value="1"/>
</dbReference>
<comment type="caution">
    <text evidence="5">The sequence shown here is derived from an EMBL/GenBank/DDBJ whole genome shotgun (WGS) entry which is preliminary data.</text>
</comment>
<gene>
    <name evidence="5" type="ORF">FYJ50_04655</name>
</gene>
<evidence type="ECO:0000256" key="2">
    <source>
        <dbReference type="ARBA" id="ARBA00022630"/>
    </source>
</evidence>
<accession>A0A7X2T3B3</accession>
<dbReference type="InterPro" id="IPR052174">
    <property type="entry name" value="Flavoredoxin"/>
</dbReference>
<organism evidence="5 6">
    <name type="scientific">Floccifex porci</name>
    <dbReference type="NCBI Taxonomy" id="2606629"/>
    <lineage>
        <taxon>Bacteria</taxon>
        <taxon>Bacillati</taxon>
        <taxon>Bacillota</taxon>
        <taxon>Erysipelotrichia</taxon>
        <taxon>Erysipelotrichales</taxon>
        <taxon>Erysipelotrichaceae</taxon>
        <taxon>Floccifex</taxon>
    </lineage>
</organism>
<dbReference type="AlphaFoldDB" id="A0A7X2T3B3"/>
<dbReference type="RefSeq" id="WP_154459936.1">
    <property type="nucleotide sequence ID" value="NZ_JAQYTQ010000077.1"/>
</dbReference>